<protein>
    <submittedName>
        <fullName evidence="13">Variant surface glycoprotein 688</fullName>
    </submittedName>
</protein>
<evidence type="ECO:0000256" key="4">
    <source>
        <dbReference type="ARBA" id="ARBA00022622"/>
    </source>
</evidence>
<evidence type="ECO:0000259" key="11">
    <source>
        <dbReference type="Pfam" id="PF10659"/>
    </source>
</evidence>
<feature type="region of interest" description="Disordered" evidence="10">
    <location>
        <begin position="368"/>
        <end position="393"/>
    </location>
</feature>
<reference evidence="13" key="2">
    <citation type="journal article" date="2014" name="Mol. Biochem. Parasitol.">
        <title>Capturing the variant surface glycoprotein repertoire (the VSGnome) of Trypanosoma brucei Lister 427.</title>
        <authorList>
            <person name="Cross G.A."/>
            <person name="Kim H.S."/>
            <person name="Wickstead B."/>
        </authorList>
    </citation>
    <scope>NUCLEOTIDE SEQUENCE</scope>
    <source>
        <strain evidence="13">Lister 427</strain>
    </source>
</reference>
<evidence type="ECO:0000256" key="1">
    <source>
        <dbReference type="ARBA" id="ARBA00002523"/>
    </source>
</evidence>
<dbReference type="GO" id="GO:0005886">
    <property type="term" value="C:plasma membrane"/>
    <property type="evidence" value="ECO:0007669"/>
    <property type="project" value="UniProtKB-SubCell"/>
</dbReference>
<feature type="domain" description="Trypanosome variant surface glycoprotein B-type N-terminal" evidence="12">
    <location>
        <begin position="16"/>
        <end position="307"/>
    </location>
</feature>
<keyword evidence="9" id="KW-0175">Coiled coil</keyword>
<keyword evidence="5" id="KW-0732">Signal</keyword>
<dbReference type="InterPro" id="IPR025932">
    <property type="entry name" value="Trypano_VSG_B_N_dom"/>
</dbReference>
<feature type="domain" description="Trypanosome variant surface glycoprotein C-terminal" evidence="11">
    <location>
        <begin position="347"/>
        <end position="421"/>
    </location>
</feature>
<organism evidence="13">
    <name type="scientific">Trypanosoma brucei</name>
    <dbReference type="NCBI Taxonomy" id="5691"/>
    <lineage>
        <taxon>Eukaryota</taxon>
        <taxon>Discoba</taxon>
        <taxon>Euglenozoa</taxon>
        <taxon>Kinetoplastea</taxon>
        <taxon>Metakinetoplastina</taxon>
        <taxon>Trypanosomatida</taxon>
        <taxon>Trypanosomatidae</taxon>
        <taxon>Trypanosoma</taxon>
    </lineage>
</organism>
<dbReference type="VEuPathDB" id="TriTrypDB:Tb427_000205400"/>
<dbReference type="VEuPathDB" id="TriTrypDB:Tb1125.Tb11.v5.0921"/>
<feature type="compositionally biased region" description="Polar residues" evidence="10">
    <location>
        <begin position="1"/>
        <end position="30"/>
    </location>
</feature>
<keyword evidence="6" id="KW-0472">Membrane</keyword>
<dbReference type="Pfam" id="PF13206">
    <property type="entry name" value="VSG_B"/>
    <property type="match status" value="1"/>
</dbReference>
<dbReference type="GO" id="GO:0098552">
    <property type="term" value="C:side of membrane"/>
    <property type="evidence" value="ECO:0007669"/>
    <property type="project" value="UniProtKB-KW"/>
</dbReference>
<evidence type="ECO:0000313" key="13">
    <source>
        <dbReference type="EMBL" id="AGH58729.1"/>
    </source>
</evidence>
<accession>M4SRZ1</accession>
<keyword evidence="8" id="KW-0449">Lipoprotein</keyword>
<evidence type="ECO:0000256" key="10">
    <source>
        <dbReference type="SAM" id="MobiDB-lite"/>
    </source>
</evidence>
<dbReference type="VEuPathDB" id="TriTrypDB:Tb11.v5.0921"/>
<evidence type="ECO:0000256" key="3">
    <source>
        <dbReference type="ARBA" id="ARBA00022475"/>
    </source>
</evidence>
<proteinExistence type="predicted"/>
<evidence type="ECO:0000256" key="7">
    <source>
        <dbReference type="ARBA" id="ARBA00023180"/>
    </source>
</evidence>
<evidence type="ECO:0000256" key="6">
    <source>
        <dbReference type="ARBA" id="ARBA00023136"/>
    </source>
</evidence>
<keyword evidence="3" id="KW-1003">Cell membrane</keyword>
<feature type="non-terminal residue" evidence="13">
    <location>
        <position position="1"/>
    </location>
</feature>
<dbReference type="EMBL" id="KC611298">
    <property type="protein sequence ID" value="AGH58729.1"/>
    <property type="molecule type" value="Genomic_DNA"/>
</dbReference>
<sequence>ISQCQHQHGNQCSTRGTDTKAVHSTPTEAQKTGLGYDDFWNDWKEAAQAVTTDPMKEKVKASGTMALTEQGLIIARAAISETASQMQELRKRYRAETQPTKTLTAQDVTAAVNTAVYGTTNKPSPNPGRDAVFGGASSGNREALCTAEAGSAKAATALATLACLCNKGTSAVAPPVCSKGADGASAWEGSTGENTNPSDTELKTIAESCSVVKGSKITHHEISNRIKAVTKLIHVEATNGYLGAFADTECNGSSGSGVCVKFPNFKTNAEQALQKVKWIYDLTDMAATLKDMENKKAAAEQILTQIKAAAEKSEASIKHAAASAHAISINQTKGPTPANTVQEQNKCKTKNTTAEECPSEHCVYDKEKGCKPKPGTETAAAGTGQGKDGDNKTTATECTATSETNCDKNKCTWDKEKNQCKVKEGAAVISAVIKAPLLLAVLLF</sequence>
<comment type="subcellular location">
    <subcellularLocation>
        <location evidence="2">Cell membrane</location>
        <topology evidence="2">Lipid-anchor</topology>
        <topology evidence="2">GPI-anchor</topology>
    </subcellularLocation>
</comment>
<evidence type="ECO:0000256" key="9">
    <source>
        <dbReference type="SAM" id="Coils"/>
    </source>
</evidence>
<evidence type="ECO:0000256" key="5">
    <source>
        <dbReference type="ARBA" id="ARBA00022729"/>
    </source>
</evidence>
<dbReference type="AlphaFoldDB" id="M4SRZ1"/>
<keyword evidence="7" id="KW-0325">Glycoprotein</keyword>
<reference evidence="13" key="1">
    <citation type="submission" date="2013-02" db="EMBL/GenBank/DDBJ databases">
        <authorList>
            <person name="Cross G.A.M."/>
            <person name="Kim H.-S."/>
            <person name="Wickstead B."/>
        </authorList>
    </citation>
    <scope>NUCLEOTIDE SEQUENCE</scope>
    <source>
        <strain evidence="13">Lister 427</strain>
    </source>
</reference>
<feature type="coiled-coil region" evidence="9">
    <location>
        <begin position="282"/>
        <end position="312"/>
    </location>
</feature>
<dbReference type="InterPro" id="IPR019609">
    <property type="entry name" value="Variant_surf_glycoprt_trypan_C"/>
</dbReference>
<dbReference type="VEuPathDB" id="TriTrypDB:Tb11.0750"/>
<dbReference type="Pfam" id="PF10659">
    <property type="entry name" value="Trypan_glycop_C"/>
    <property type="match status" value="1"/>
</dbReference>
<comment type="function">
    <text evidence="1">VSG forms a coat on the surface of the parasite. The trypanosome evades the immune response of the host by expressing a series of antigenically distinct VSGs from an estimated 1000 VSG genes.</text>
</comment>
<evidence type="ECO:0000256" key="2">
    <source>
        <dbReference type="ARBA" id="ARBA00004609"/>
    </source>
</evidence>
<name>M4SRZ1_9TRYP</name>
<evidence type="ECO:0000256" key="8">
    <source>
        <dbReference type="ARBA" id="ARBA00023288"/>
    </source>
</evidence>
<evidence type="ECO:0000259" key="12">
    <source>
        <dbReference type="Pfam" id="PF13206"/>
    </source>
</evidence>
<feature type="region of interest" description="Disordered" evidence="10">
    <location>
        <begin position="1"/>
        <end position="33"/>
    </location>
</feature>
<keyword evidence="4" id="KW-0336">GPI-anchor</keyword>